<keyword evidence="2" id="KW-1185">Reference proteome</keyword>
<name>A0A124SIA3_CYNCS</name>
<evidence type="ECO:0000313" key="1">
    <source>
        <dbReference type="EMBL" id="KVI12078.1"/>
    </source>
</evidence>
<dbReference type="Gramene" id="KVI12078">
    <property type="protein sequence ID" value="KVI12078"/>
    <property type="gene ID" value="Ccrd_009512"/>
</dbReference>
<dbReference type="Proteomes" id="UP000243975">
    <property type="component" value="Unassembled WGS sequence"/>
</dbReference>
<protein>
    <submittedName>
        <fullName evidence="1">Uncharacterized protein</fullName>
    </submittedName>
</protein>
<dbReference type="EMBL" id="LEKV01000016">
    <property type="protein sequence ID" value="KVI12078.1"/>
    <property type="molecule type" value="Genomic_DNA"/>
</dbReference>
<dbReference type="AlphaFoldDB" id="A0A124SIA3"/>
<reference evidence="1 2" key="1">
    <citation type="journal article" date="2016" name="Sci. Rep.">
        <title>The genome sequence of the outbreeding globe artichoke constructed de novo incorporating a phase-aware low-pass sequencing strategy of F1 progeny.</title>
        <authorList>
            <person name="Scaglione D."/>
            <person name="Reyes-Chin-Wo S."/>
            <person name="Acquadro A."/>
            <person name="Froenicke L."/>
            <person name="Portis E."/>
            <person name="Beitel C."/>
            <person name="Tirone M."/>
            <person name="Mauro R."/>
            <person name="Lo Monaco A."/>
            <person name="Mauromicale G."/>
            <person name="Faccioli P."/>
            <person name="Cattivelli L."/>
            <person name="Rieseberg L."/>
            <person name="Michelmore R."/>
            <person name="Lanteri S."/>
        </authorList>
    </citation>
    <scope>NUCLEOTIDE SEQUENCE [LARGE SCALE GENOMIC DNA]</scope>
    <source>
        <strain evidence="1">2C</strain>
    </source>
</reference>
<accession>A0A124SIA3</accession>
<organism evidence="1 2">
    <name type="scientific">Cynara cardunculus var. scolymus</name>
    <name type="common">Globe artichoke</name>
    <name type="synonym">Cynara scolymus</name>
    <dbReference type="NCBI Taxonomy" id="59895"/>
    <lineage>
        <taxon>Eukaryota</taxon>
        <taxon>Viridiplantae</taxon>
        <taxon>Streptophyta</taxon>
        <taxon>Embryophyta</taxon>
        <taxon>Tracheophyta</taxon>
        <taxon>Spermatophyta</taxon>
        <taxon>Magnoliopsida</taxon>
        <taxon>eudicotyledons</taxon>
        <taxon>Gunneridae</taxon>
        <taxon>Pentapetalae</taxon>
        <taxon>asterids</taxon>
        <taxon>campanulids</taxon>
        <taxon>Asterales</taxon>
        <taxon>Asteraceae</taxon>
        <taxon>Carduoideae</taxon>
        <taxon>Cardueae</taxon>
        <taxon>Carduinae</taxon>
        <taxon>Cynara</taxon>
    </lineage>
</organism>
<evidence type="ECO:0000313" key="2">
    <source>
        <dbReference type="Proteomes" id="UP000243975"/>
    </source>
</evidence>
<sequence length="68" mass="7533">MRTQKYVDRKVLIDLSLNDIMLCVHGLRSYLVLMNNGPRFDAVQIGISGPAVIVGRKGDETIIKDSST</sequence>
<gene>
    <name evidence="1" type="ORF">Ccrd_009512</name>
</gene>
<proteinExistence type="predicted"/>
<comment type="caution">
    <text evidence="1">The sequence shown here is derived from an EMBL/GenBank/DDBJ whole genome shotgun (WGS) entry which is preliminary data.</text>
</comment>